<evidence type="ECO:0000313" key="5">
    <source>
        <dbReference type="Proteomes" id="UP000007799"/>
    </source>
</evidence>
<organism evidence="5">
    <name type="scientific">Salpingoeca rosetta (strain ATCC 50818 / BSB-021)</name>
    <dbReference type="NCBI Taxonomy" id="946362"/>
    <lineage>
        <taxon>Eukaryota</taxon>
        <taxon>Choanoflagellata</taxon>
        <taxon>Craspedida</taxon>
        <taxon>Salpingoecidae</taxon>
        <taxon>Salpingoeca</taxon>
    </lineage>
</organism>
<dbReference type="Gene3D" id="1.20.1440.20">
    <property type="entry name" value="LemA-like domain"/>
    <property type="match status" value="1"/>
</dbReference>
<dbReference type="PANTHER" id="PTHR22895">
    <property type="entry name" value="ARMADILLO REPEAT-CONTAINING PROTEIN 6"/>
    <property type="match status" value="1"/>
</dbReference>
<dbReference type="InterPro" id="IPR016024">
    <property type="entry name" value="ARM-type_fold"/>
</dbReference>
<dbReference type="GeneID" id="16074836"/>
<dbReference type="EMBL" id="GL832965">
    <property type="protein sequence ID" value="EGD73226.1"/>
    <property type="molecule type" value="Genomic_DNA"/>
</dbReference>
<keyword evidence="1" id="KW-0677">Repeat</keyword>
<dbReference type="PROSITE" id="PS50176">
    <property type="entry name" value="ARM_REPEAT"/>
    <property type="match status" value="2"/>
</dbReference>
<keyword evidence="5" id="KW-1185">Reference proteome</keyword>
<dbReference type="Pfam" id="PF23744">
    <property type="entry name" value="ARM_LRRK2"/>
    <property type="match status" value="1"/>
</dbReference>
<accession>F2U923</accession>
<dbReference type="InterPro" id="IPR056597">
    <property type="entry name" value="ARM_LRRK2"/>
</dbReference>
<dbReference type="InterPro" id="IPR011989">
    <property type="entry name" value="ARM-like"/>
</dbReference>
<dbReference type="OrthoDB" id="449062at2759"/>
<protein>
    <recommendedName>
        <fullName evidence="3">LRRK2 ARM repeat domain-containing protein</fullName>
    </recommendedName>
</protein>
<dbReference type="AlphaFoldDB" id="F2U923"/>
<dbReference type="InParanoid" id="F2U923"/>
<dbReference type="STRING" id="946362.F2U923"/>
<evidence type="ECO:0000256" key="2">
    <source>
        <dbReference type="PROSITE-ProRule" id="PRU00259"/>
    </source>
</evidence>
<dbReference type="eggNOG" id="KOG4199">
    <property type="taxonomic scope" value="Eukaryota"/>
</dbReference>
<dbReference type="SMART" id="SM00185">
    <property type="entry name" value="ARM"/>
    <property type="match status" value="5"/>
</dbReference>
<feature type="domain" description="LRRK2 ARM repeat" evidence="3">
    <location>
        <begin position="292"/>
        <end position="453"/>
    </location>
</feature>
<dbReference type="Gene3D" id="1.25.10.10">
    <property type="entry name" value="Leucine-rich Repeat Variant"/>
    <property type="match status" value="1"/>
</dbReference>
<reference evidence="4" key="1">
    <citation type="submission" date="2009-08" db="EMBL/GenBank/DDBJ databases">
        <title>Annotation of Salpingoeca rosetta.</title>
        <authorList>
            <consortium name="The Broad Institute Genome Sequencing Platform"/>
            <person name="Russ C."/>
            <person name="Cuomo C."/>
            <person name="Burger G."/>
            <person name="Gray M.W."/>
            <person name="Holland P.W.H."/>
            <person name="King N."/>
            <person name="Lang F.B.F."/>
            <person name="Roger A.J."/>
            <person name="Ruiz-Trillo I."/>
            <person name="Young S.K."/>
            <person name="Zeng Q."/>
            <person name="Gargeya S."/>
            <person name="Alvarado L."/>
            <person name="Berlin A."/>
            <person name="Chapman S.B."/>
            <person name="Chen Z."/>
            <person name="Freedman E."/>
            <person name="Gellesch M."/>
            <person name="Goldberg J."/>
            <person name="Griggs A."/>
            <person name="Gujja S."/>
            <person name="Heilman E."/>
            <person name="Heiman D."/>
            <person name="Howarth C."/>
            <person name="Mehta T."/>
            <person name="Neiman D."/>
            <person name="Pearson M."/>
            <person name="Roberts A."/>
            <person name="Saif S."/>
            <person name="Shea T."/>
            <person name="Shenoy N."/>
            <person name="Sisk P."/>
            <person name="Stolte C."/>
            <person name="Sykes S."/>
            <person name="White J."/>
            <person name="Yandava C."/>
            <person name="Haas B."/>
            <person name="Nusbaum C."/>
            <person name="Birren B."/>
        </authorList>
    </citation>
    <scope>NUCLEOTIDE SEQUENCE [LARGE SCALE GENOMIC DNA]</scope>
    <source>
        <strain evidence="4">ATCC 50818</strain>
    </source>
</reference>
<evidence type="ECO:0000259" key="3">
    <source>
        <dbReference type="Pfam" id="PF23744"/>
    </source>
</evidence>
<dbReference type="KEGG" id="sre:PTSG_04942"/>
<dbReference type="OMA" id="THKQPDL"/>
<dbReference type="Proteomes" id="UP000007799">
    <property type="component" value="Unassembled WGS sequence"/>
</dbReference>
<evidence type="ECO:0000313" key="4">
    <source>
        <dbReference type="EMBL" id="EGD73226.1"/>
    </source>
</evidence>
<dbReference type="SUPFAM" id="SSF48371">
    <property type="entry name" value="ARM repeat"/>
    <property type="match status" value="1"/>
</dbReference>
<dbReference type="PANTHER" id="PTHR22895:SF0">
    <property type="entry name" value="ARMADILLO REPEAT-CONTAINING PROTEIN 6"/>
    <property type="match status" value="1"/>
</dbReference>
<sequence length="509" mass="54537">MVKKQITQDTFNEVVQENITEFDMSPEEAVNDAVEQFTAQGIDLSNIVKALALEAVGAGEAGESPAVGLLEELKTWTQGDHAASEGQDLDSAVTAAVAEVEAPLSKLLELLPEQENRALAGAKGGFTTLLAVIERVAQLAAEDAPHSEDAKAKATHALGVALQTLAALLEGQPDLVTPPNPDSVVAEVHDNHQHIKQLCEHMTAFKHVGHIQQHGITAIRHACTKHETNRQTFVAEGLIELLLHCVEKHTEHPAAVGEAARCLRILTFDDDIRVAFGKGHEHAKLMVNQHSALARIMNTLAAFTEDAATTAELCKTLAKLAVRNEYCQEIVDLGGLKLLLPSLTAHEDSVEVAVSALQVLRAIAGNDDVKAKIREVGGVEAIIAVMTRHVKQRAVQDKGCAALAAVCLRDVENSKAVIEAGGAHAIVKAMVMFPDSASLQKNAARALRNIAARNPDLRAAILAESAEHYLNVAMERKETYEDAKAALRDLGCKVTLLEPWKGNGKGVKE</sequence>
<dbReference type="InterPro" id="IPR023353">
    <property type="entry name" value="LemA-like_dom_sf"/>
</dbReference>
<feature type="repeat" description="ARM" evidence="2">
    <location>
        <begin position="334"/>
        <end position="378"/>
    </location>
</feature>
<name>F2U923_SALR5</name>
<dbReference type="FunCoup" id="F2U923">
    <property type="interactions" value="885"/>
</dbReference>
<evidence type="ECO:0000256" key="1">
    <source>
        <dbReference type="ARBA" id="ARBA00022737"/>
    </source>
</evidence>
<proteinExistence type="predicted"/>
<dbReference type="RefSeq" id="XP_004994257.1">
    <property type="nucleotide sequence ID" value="XM_004994200.1"/>
</dbReference>
<dbReference type="InterPro" id="IPR000225">
    <property type="entry name" value="Armadillo"/>
</dbReference>
<feature type="repeat" description="ARM" evidence="2">
    <location>
        <begin position="421"/>
        <end position="465"/>
    </location>
</feature>
<gene>
    <name evidence="4" type="ORF">PTSG_04942</name>
</gene>